<evidence type="ECO:0000313" key="2">
    <source>
        <dbReference type="EMBL" id="KAH3724230.1"/>
    </source>
</evidence>
<feature type="transmembrane region" description="Helical" evidence="1">
    <location>
        <begin position="58"/>
        <end position="76"/>
    </location>
</feature>
<proteinExistence type="predicted"/>
<keyword evidence="3" id="KW-1185">Reference proteome</keyword>
<keyword evidence="1" id="KW-0472">Membrane</keyword>
<dbReference type="AlphaFoldDB" id="A0A9D4CFD7"/>
<feature type="transmembrane region" description="Helical" evidence="1">
    <location>
        <begin position="152"/>
        <end position="176"/>
    </location>
</feature>
<dbReference type="OrthoDB" id="6069173at2759"/>
<keyword evidence="1" id="KW-0812">Transmembrane</keyword>
<protein>
    <submittedName>
        <fullName evidence="2">Uncharacterized protein</fullName>
    </submittedName>
</protein>
<keyword evidence="1" id="KW-1133">Transmembrane helix</keyword>
<feature type="transmembrane region" description="Helical" evidence="1">
    <location>
        <begin position="126"/>
        <end position="146"/>
    </location>
</feature>
<feature type="transmembrane region" description="Helical" evidence="1">
    <location>
        <begin position="20"/>
        <end position="38"/>
    </location>
</feature>
<gene>
    <name evidence="2" type="ORF">DPMN_050044</name>
</gene>
<reference evidence="2" key="2">
    <citation type="submission" date="2020-11" db="EMBL/GenBank/DDBJ databases">
        <authorList>
            <person name="McCartney M.A."/>
            <person name="Auch B."/>
            <person name="Kono T."/>
            <person name="Mallez S."/>
            <person name="Becker A."/>
            <person name="Gohl D.M."/>
            <person name="Silverstein K.A.T."/>
            <person name="Koren S."/>
            <person name="Bechman K.B."/>
            <person name="Herman A."/>
            <person name="Abrahante J.E."/>
            <person name="Garbe J."/>
        </authorList>
    </citation>
    <scope>NUCLEOTIDE SEQUENCE</scope>
    <source>
        <strain evidence="2">Duluth1</strain>
        <tissue evidence="2">Whole animal</tissue>
    </source>
</reference>
<dbReference type="Proteomes" id="UP000828390">
    <property type="component" value="Unassembled WGS sequence"/>
</dbReference>
<organism evidence="2 3">
    <name type="scientific">Dreissena polymorpha</name>
    <name type="common">Zebra mussel</name>
    <name type="synonym">Mytilus polymorpha</name>
    <dbReference type="NCBI Taxonomy" id="45954"/>
    <lineage>
        <taxon>Eukaryota</taxon>
        <taxon>Metazoa</taxon>
        <taxon>Spiralia</taxon>
        <taxon>Lophotrochozoa</taxon>
        <taxon>Mollusca</taxon>
        <taxon>Bivalvia</taxon>
        <taxon>Autobranchia</taxon>
        <taxon>Heteroconchia</taxon>
        <taxon>Euheterodonta</taxon>
        <taxon>Imparidentia</taxon>
        <taxon>Neoheterodontei</taxon>
        <taxon>Myida</taxon>
        <taxon>Dreissenoidea</taxon>
        <taxon>Dreissenidae</taxon>
        <taxon>Dreissena</taxon>
    </lineage>
</organism>
<sequence length="219" mass="25759">MYRWPDANMLTTIFHDPAHLLQTTIAFILFTTEWYHIWGHTLILFRIRMLPRKDLVRIRLYFLFDLLSVFCSSFLFTGKLRWLAVIHAAQHAYYYIFWEKTGFAKKIINWSSLDYLKTNLRNRWELDSIFGTAFDIMVHICMTYYLGQYLNVVQVTCSLTIVQVGIMLLLFGPYFAWANPSNIPAWVQKRLAPDKLKDPDVVPSWIFGRAGDSGNENKS</sequence>
<name>A0A9D4CFD7_DREPO</name>
<dbReference type="EMBL" id="JAIWYP010000012">
    <property type="protein sequence ID" value="KAH3724230.1"/>
    <property type="molecule type" value="Genomic_DNA"/>
</dbReference>
<reference evidence="2" key="1">
    <citation type="journal article" date="2019" name="bioRxiv">
        <title>The Genome of the Zebra Mussel, Dreissena polymorpha: A Resource for Invasive Species Research.</title>
        <authorList>
            <person name="McCartney M.A."/>
            <person name="Auch B."/>
            <person name="Kono T."/>
            <person name="Mallez S."/>
            <person name="Zhang Y."/>
            <person name="Obille A."/>
            <person name="Becker A."/>
            <person name="Abrahante J.E."/>
            <person name="Garbe J."/>
            <person name="Badalamenti J.P."/>
            <person name="Herman A."/>
            <person name="Mangelson H."/>
            <person name="Liachko I."/>
            <person name="Sullivan S."/>
            <person name="Sone E.D."/>
            <person name="Koren S."/>
            <person name="Silverstein K.A.T."/>
            <person name="Beckman K.B."/>
            <person name="Gohl D.M."/>
        </authorList>
    </citation>
    <scope>NUCLEOTIDE SEQUENCE</scope>
    <source>
        <strain evidence="2">Duluth1</strain>
        <tissue evidence="2">Whole animal</tissue>
    </source>
</reference>
<comment type="caution">
    <text evidence="2">The sequence shown here is derived from an EMBL/GenBank/DDBJ whole genome shotgun (WGS) entry which is preliminary data.</text>
</comment>
<evidence type="ECO:0000256" key="1">
    <source>
        <dbReference type="SAM" id="Phobius"/>
    </source>
</evidence>
<evidence type="ECO:0000313" key="3">
    <source>
        <dbReference type="Proteomes" id="UP000828390"/>
    </source>
</evidence>
<accession>A0A9D4CFD7</accession>